<proteinExistence type="predicted"/>
<dbReference type="AlphaFoldDB" id="A0AAX6GHR9"/>
<comment type="caution">
    <text evidence="1">The sequence shown here is derived from an EMBL/GenBank/DDBJ whole genome shotgun (WGS) entry which is preliminary data.</text>
</comment>
<dbReference type="Proteomes" id="UP001140949">
    <property type="component" value="Unassembled WGS sequence"/>
</dbReference>
<reference evidence="1" key="1">
    <citation type="journal article" date="2023" name="GigaByte">
        <title>Genome assembly of the bearded iris, Iris pallida Lam.</title>
        <authorList>
            <person name="Bruccoleri R.E."/>
            <person name="Oakeley E.J."/>
            <person name="Faust A.M.E."/>
            <person name="Altorfer M."/>
            <person name="Dessus-Babus S."/>
            <person name="Burckhardt D."/>
            <person name="Oertli M."/>
            <person name="Naumann U."/>
            <person name="Petersen F."/>
            <person name="Wong J."/>
        </authorList>
    </citation>
    <scope>NUCLEOTIDE SEQUENCE</scope>
    <source>
        <strain evidence="1">GSM-AAB239-AS_SAM_17_03QT</strain>
    </source>
</reference>
<protein>
    <submittedName>
        <fullName evidence="1">Extensin</fullName>
    </submittedName>
</protein>
<accession>A0AAX6GHR9</accession>
<keyword evidence="2" id="KW-1185">Reference proteome</keyword>
<name>A0AAX6GHR9_IRIPA</name>
<reference evidence="1" key="2">
    <citation type="submission" date="2023-04" db="EMBL/GenBank/DDBJ databases">
        <authorList>
            <person name="Bruccoleri R.E."/>
            <person name="Oakeley E.J."/>
            <person name="Faust A.-M."/>
            <person name="Dessus-Babus S."/>
            <person name="Altorfer M."/>
            <person name="Burckhardt D."/>
            <person name="Oertli M."/>
            <person name="Naumann U."/>
            <person name="Petersen F."/>
            <person name="Wong J."/>
        </authorList>
    </citation>
    <scope>NUCLEOTIDE SEQUENCE</scope>
    <source>
        <strain evidence="1">GSM-AAB239-AS_SAM_17_03QT</strain>
        <tissue evidence="1">Leaf</tissue>
    </source>
</reference>
<organism evidence="1 2">
    <name type="scientific">Iris pallida</name>
    <name type="common">Sweet iris</name>
    <dbReference type="NCBI Taxonomy" id="29817"/>
    <lineage>
        <taxon>Eukaryota</taxon>
        <taxon>Viridiplantae</taxon>
        <taxon>Streptophyta</taxon>
        <taxon>Embryophyta</taxon>
        <taxon>Tracheophyta</taxon>
        <taxon>Spermatophyta</taxon>
        <taxon>Magnoliopsida</taxon>
        <taxon>Liliopsida</taxon>
        <taxon>Asparagales</taxon>
        <taxon>Iridaceae</taxon>
        <taxon>Iridoideae</taxon>
        <taxon>Irideae</taxon>
        <taxon>Iris</taxon>
    </lineage>
</organism>
<dbReference type="EMBL" id="JANAVB010019797">
    <property type="protein sequence ID" value="KAJ6828082.1"/>
    <property type="molecule type" value="Genomic_DNA"/>
</dbReference>
<evidence type="ECO:0000313" key="2">
    <source>
        <dbReference type="Proteomes" id="UP001140949"/>
    </source>
</evidence>
<gene>
    <name evidence="1" type="ORF">M6B38_365845</name>
</gene>
<sequence>MVVAVSGYGSVYGGDCGVGKSELVVEIVNWWCWRLWRRRGGVVVLVLGSSTGVAVEL</sequence>
<evidence type="ECO:0000313" key="1">
    <source>
        <dbReference type="EMBL" id="KAJ6828082.1"/>
    </source>
</evidence>